<dbReference type="CDD" id="cd00190">
    <property type="entry name" value="Tryp_SPc"/>
    <property type="match status" value="1"/>
</dbReference>
<dbReference type="OrthoDB" id="7754674at2759"/>
<dbReference type="InterPro" id="IPR033116">
    <property type="entry name" value="TRYPSIN_SER"/>
</dbReference>
<keyword evidence="3" id="KW-0732">Signal</keyword>
<feature type="signal peptide" evidence="3">
    <location>
        <begin position="1"/>
        <end position="15"/>
    </location>
</feature>
<dbReference type="GO" id="GO:0004252">
    <property type="term" value="F:serine-type endopeptidase activity"/>
    <property type="evidence" value="ECO:0007669"/>
    <property type="project" value="InterPro"/>
</dbReference>
<dbReference type="Gene3D" id="2.40.10.10">
    <property type="entry name" value="Trypsin-like serine proteases"/>
    <property type="match status" value="1"/>
</dbReference>
<dbReference type="AlphaFoldDB" id="A0A4V5ZWY9"/>
<dbReference type="STRING" id="34508.A0A4V5ZWY9"/>
<dbReference type="FunFam" id="2.40.10.10:FF:000068">
    <property type="entry name" value="transmembrane protease serine 2"/>
    <property type="match status" value="1"/>
</dbReference>
<dbReference type="InterPro" id="IPR009003">
    <property type="entry name" value="Peptidase_S1_PA"/>
</dbReference>
<dbReference type="EMBL" id="AZBU02000014">
    <property type="protein sequence ID" value="TKR57825.1"/>
    <property type="molecule type" value="Genomic_DNA"/>
</dbReference>
<evidence type="ECO:0000313" key="5">
    <source>
        <dbReference type="EMBL" id="TKR57825.1"/>
    </source>
</evidence>
<organism evidence="5 6">
    <name type="scientific">Steinernema carpocapsae</name>
    <name type="common">Entomopathogenic nematode</name>
    <dbReference type="NCBI Taxonomy" id="34508"/>
    <lineage>
        <taxon>Eukaryota</taxon>
        <taxon>Metazoa</taxon>
        <taxon>Ecdysozoa</taxon>
        <taxon>Nematoda</taxon>
        <taxon>Chromadorea</taxon>
        <taxon>Rhabditida</taxon>
        <taxon>Tylenchina</taxon>
        <taxon>Panagrolaimomorpha</taxon>
        <taxon>Strongyloidoidea</taxon>
        <taxon>Steinernematidae</taxon>
        <taxon>Steinernema</taxon>
    </lineage>
</organism>
<sequence length="298" mass="33161">MKCFLLLALFSLSAGLPLQGLRGNDFELFNNLTKKLRRPSDLIFGGDHAKQGQWPWQAFLIMTNFEGGTYICGGSLISKKHVLTAAHCTDTLDLRSPSIVMFGVVDVESAWNTPGAQLKKIRSFVEKDGYDGNSSALYDDIAIITLDSEVKITKDVQIVKIKKDDEKIVATPKDTVSGFGTYMFKDGVPVTSDSPLRRSGPYRPRVVKRWARVTRNRVQVWNKQICAGSNRKGTGPGDSGGPIQVNVDGEWFQIGLTSFGVDAYPQIMFQDDYPAVYTRVSAYCDFIEQQTQNAFYCL</sequence>
<name>A0A4V5ZWY9_STECR</name>
<keyword evidence="6" id="KW-1185">Reference proteome</keyword>
<dbReference type="SMART" id="SM00020">
    <property type="entry name" value="Tryp_SPc"/>
    <property type="match status" value="1"/>
</dbReference>
<dbReference type="InterPro" id="IPR001254">
    <property type="entry name" value="Trypsin_dom"/>
</dbReference>
<keyword evidence="2" id="KW-0378">Hydrolase</keyword>
<dbReference type="PRINTS" id="PR00722">
    <property type="entry name" value="CHYMOTRYPSIN"/>
</dbReference>
<dbReference type="SUPFAM" id="SSF50494">
    <property type="entry name" value="Trypsin-like serine proteases"/>
    <property type="match status" value="1"/>
</dbReference>
<keyword evidence="1" id="KW-1015">Disulfide bond</keyword>
<dbReference type="InterPro" id="IPR051333">
    <property type="entry name" value="CLIP_Serine_Protease"/>
</dbReference>
<dbReference type="Pfam" id="PF00089">
    <property type="entry name" value="Trypsin"/>
    <property type="match status" value="1"/>
</dbReference>
<gene>
    <name evidence="5" type="ORF">L596_030472</name>
</gene>
<evidence type="ECO:0000256" key="2">
    <source>
        <dbReference type="RuleBase" id="RU363034"/>
    </source>
</evidence>
<evidence type="ECO:0000256" key="3">
    <source>
        <dbReference type="SAM" id="SignalP"/>
    </source>
</evidence>
<feature type="domain" description="Peptidase S1" evidence="4">
    <location>
        <begin position="43"/>
        <end position="292"/>
    </location>
</feature>
<dbReference type="PROSITE" id="PS50240">
    <property type="entry name" value="TRYPSIN_DOM"/>
    <property type="match status" value="1"/>
</dbReference>
<feature type="chain" id="PRO_5020801899" description="Peptidase S1 domain-containing protein" evidence="3">
    <location>
        <begin position="16"/>
        <end position="298"/>
    </location>
</feature>
<evidence type="ECO:0000313" key="6">
    <source>
        <dbReference type="Proteomes" id="UP000298663"/>
    </source>
</evidence>
<reference evidence="5 6" key="1">
    <citation type="journal article" date="2015" name="Genome Biol.">
        <title>Comparative genomics of Steinernema reveals deeply conserved gene regulatory networks.</title>
        <authorList>
            <person name="Dillman A.R."/>
            <person name="Macchietto M."/>
            <person name="Porter C.F."/>
            <person name="Rogers A."/>
            <person name="Williams B."/>
            <person name="Antoshechkin I."/>
            <person name="Lee M.M."/>
            <person name="Goodwin Z."/>
            <person name="Lu X."/>
            <person name="Lewis E.E."/>
            <person name="Goodrich-Blair H."/>
            <person name="Stock S.P."/>
            <person name="Adams B.J."/>
            <person name="Sternberg P.W."/>
            <person name="Mortazavi A."/>
        </authorList>
    </citation>
    <scope>NUCLEOTIDE SEQUENCE [LARGE SCALE GENOMIC DNA]</scope>
    <source>
        <strain evidence="5 6">ALL</strain>
    </source>
</reference>
<dbReference type="PROSITE" id="PS00135">
    <property type="entry name" value="TRYPSIN_SER"/>
    <property type="match status" value="1"/>
</dbReference>
<proteinExistence type="predicted"/>
<comment type="caution">
    <text evidence="5">The sequence shown here is derived from an EMBL/GenBank/DDBJ whole genome shotgun (WGS) entry which is preliminary data.</text>
</comment>
<dbReference type="InterPro" id="IPR001314">
    <property type="entry name" value="Peptidase_S1A"/>
</dbReference>
<dbReference type="PROSITE" id="PS00134">
    <property type="entry name" value="TRYPSIN_HIS"/>
    <property type="match status" value="1"/>
</dbReference>
<keyword evidence="2" id="KW-0720">Serine protease</keyword>
<reference evidence="5 6" key="2">
    <citation type="journal article" date="2019" name="G3 (Bethesda)">
        <title>Hybrid Assembly of the Genome of the Entomopathogenic Nematode Steinernema carpocapsae Identifies the X-Chromosome.</title>
        <authorList>
            <person name="Serra L."/>
            <person name="Macchietto M."/>
            <person name="Macias-Munoz A."/>
            <person name="McGill C.J."/>
            <person name="Rodriguez I.M."/>
            <person name="Rodriguez B."/>
            <person name="Murad R."/>
            <person name="Mortazavi A."/>
        </authorList>
    </citation>
    <scope>NUCLEOTIDE SEQUENCE [LARGE SCALE GENOMIC DNA]</scope>
    <source>
        <strain evidence="5 6">ALL</strain>
    </source>
</reference>
<evidence type="ECO:0000259" key="4">
    <source>
        <dbReference type="PROSITE" id="PS50240"/>
    </source>
</evidence>
<dbReference type="GO" id="GO:0006508">
    <property type="term" value="P:proteolysis"/>
    <property type="evidence" value="ECO:0007669"/>
    <property type="project" value="UniProtKB-KW"/>
</dbReference>
<keyword evidence="2" id="KW-0645">Protease</keyword>
<dbReference type="InterPro" id="IPR018114">
    <property type="entry name" value="TRYPSIN_HIS"/>
</dbReference>
<dbReference type="PANTHER" id="PTHR24260">
    <property type="match status" value="1"/>
</dbReference>
<protein>
    <recommendedName>
        <fullName evidence="4">Peptidase S1 domain-containing protein</fullName>
    </recommendedName>
</protein>
<dbReference type="Proteomes" id="UP000298663">
    <property type="component" value="Unassembled WGS sequence"/>
</dbReference>
<dbReference type="PANTHER" id="PTHR24260:SF136">
    <property type="entry name" value="GH08193P-RELATED"/>
    <property type="match status" value="1"/>
</dbReference>
<evidence type="ECO:0000256" key="1">
    <source>
        <dbReference type="ARBA" id="ARBA00023157"/>
    </source>
</evidence>
<accession>A0A4V5ZWY9</accession>
<dbReference type="InterPro" id="IPR043504">
    <property type="entry name" value="Peptidase_S1_PA_chymotrypsin"/>
</dbReference>